<evidence type="ECO:0000256" key="3">
    <source>
        <dbReference type="ARBA" id="ARBA00022840"/>
    </source>
</evidence>
<dbReference type="InterPro" id="IPR027417">
    <property type="entry name" value="P-loop_NTPase"/>
</dbReference>
<dbReference type="PROSITE" id="PS00211">
    <property type="entry name" value="ABC_TRANSPORTER_1"/>
    <property type="match status" value="1"/>
</dbReference>
<gene>
    <name evidence="5" type="ORF">GH984_01690</name>
</gene>
<dbReference type="GO" id="GO:0043190">
    <property type="term" value="C:ATP-binding cassette (ABC) transporter complex"/>
    <property type="evidence" value="ECO:0007669"/>
    <property type="project" value="InterPro"/>
</dbReference>
<accession>A0A6N7QN09</accession>
<dbReference type="FunFam" id="3.40.50.300:FF:000042">
    <property type="entry name" value="Maltose/maltodextrin ABC transporter, ATP-binding protein"/>
    <property type="match status" value="1"/>
</dbReference>
<keyword evidence="3 5" id="KW-0067">ATP-binding</keyword>
<dbReference type="InterPro" id="IPR008995">
    <property type="entry name" value="Mo/tungstate-bd_C_term_dom"/>
</dbReference>
<dbReference type="EMBL" id="WJPP01000001">
    <property type="protein sequence ID" value="MRH77422.1"/>
    <property type="molecule type" value="Genomic_DNA"/>
</dbReference>
<dbReference type="PANTHER" id="PTHR42781:SF4">
    <property type="entry name" value="SPERMIDINE_PUTRESCINE IMPORT ATP-BINDING PROTEIN POTA"/>
    <property type="match status" value="1"/>
</dbReference>
<evidence type="ECO:0000256" key="1">
    <source>
        <dbReference type="ARBA" id="ARBA00022448"/>
    </source>
</evidence>
<dbReference type="AlphaFoldDB" id="A0A6N7QN09"/>
<keyword evidence="6" id="KW-1185">Reference proteome</keyword>
<dbReference type="Pfam" id="PF08402">
    <property type="entry name" value="TOBE_2"/>
    <property type="match status" value="1"/>
</dbReference>
<evidence type="ECO:0000259" key="4">
    <source>
        <dbReference type="PROSITE" id="PS50893"/>
    </source>
</evidence>
<dbReference type="GO" id="GO:0005524">
    <property type="term" value="F:ATP binding"/>
    <property type="evidence" value="ECO:0007669"/>
    <property type="project" value="UniProtKB-KW"/>
</dbReference>
<proteinExistence type="predicted"/>
<organism evidence="5 6">
    <name type="scientific">Spiribacter salilacus</name>
    <dbReference type="NCBI Taxonomy" id="2664894"/>
    <lineage>
        <taxon>Bacteria</taxon>
        <taxon>Pseudomonadati</taxon>
        <taxon>Pseudomonadota</taxon>
        <taxon>Gammaproteobacteria</taxon>
        <taxon>Chromatiales</taxon>
        <taxon>Ectothiorhodospiraceae</taxon>
        <taxon>Spiribacter</taxon>
    </lineage>
</organism>
<dbReference type="InterPro" id="IPR013611">
    <property type="entry name" value="Transp-assoc_OB_typ2"/>
</dbReference>
<dbReference type="Proteomes" id="UP000433788">
    <property type="component" value="Unassembled WGS sequence"/>
</dbReference>
<name>A0A6N7QN09_9GAMM</name>
<evidence type="ECO:0000313" key="5">
    <source>
        <dbReference type="EMBL" id="MRH77422.1"/>
    </source>
</evidence>
<dbReference type="GO" id="GO:0016887">
    <property type="term" value="F:ATP hydrolysis activity"/>
    <property type="evidence" value="ECO:0007669"/>
    <property type="project" value="InterPro"/>
</dbReference>
<dbReference type="InterPro" id="IPR050093">
    <property type="entry name" value="ABC_SmlMolc_Importer"/>
</dbReference>
<dbReference type="SUPFAM" id="SSF50331">
    <property type="entry name" value="MOP-like"/>
    <property type="match status" value="1"/>
</dbReference>
<sequence length="357" mass="39257">MMPQPTANGARQASSISIRSLHKAFSSKMTALDGVDLDVQPGEFFTLLGPSGCGKTTLLRIIAGLEQPDRGSISIGGRLLDGVPPHQRSVNTVFQSYALFPNRNVRDNIGFGLQMQRVKRQIIQQRVQAMAEITKVDDLLDRNPEQLSGGQKQRVALARALINEPDVLLLDEPLSALDAGLRGQLQVELQRLQRRLGMTFVFVTHDQQEAMVMSHRMAVLHEGQVQQVGTPQVIYEQPKTLFVARFMGHQNIFAIQQRNEDEIVADFGVLKGRFAAGSHILLREEALSLKAGVVEGHNRLTARVEECLYRGGSTEYRVLCGNARLTVRSHNLGQALFASGQDVTIDVAPEAVAILPG</sequence>
<dbReference type="InterPro" id="IPR003593">
    <property type="entry name" value="AAA+_ATPase"/>
</dbReference>
<reference evidence="5 6" key="1">
    <citation type="submission" date="2019-11" db="EMBL/GenBank/DDBJ databases">
        <authorList>
            <person name="Zhang X.Y."/>
        </authorList>
    </citation>
    <scope>NUCLEOTIDE SEQUENCE [LARGE SCALE GENOMIC DNA]</scope>
    <source>
        <strain evidence="5 6">C176</strain>
    </source>
</reference>
<dbReference type="PROSITE" id="PS50893">
    <property type="entry name" value="ABC_TRANSPORTER_2"/>
    <property type="match status" value="1"/>
</dbReference>
<dbReference type="PANTHER" id="PTHR42781">
    <property type="entry name" value="SPERMIDINE/PUTRESCINE IMPORT ATP-BINDING PROTEIN POTA"/>
    <property type="match status" value="1"/>
</dbReference>
<keyword evidence="2" id="KW-0547">Nucleotide-binding</keyword>
<dbReference type="SMART" id="SM00382">
    <property type="entry name" value="AAA"/>
    <property type="match status" value="1"/>
</dbReference>
<dbReference type="Gene3D" id="3.40.50.300">
    <property type="entry name" value="P-loop containing nucleotide triphosphate hydrolases"/>
    <property type="match status" value="1"/>
</dbReference>
<dbReference type="InterPro" id="IPR003439">
    <property type="entry name" value="ABC_transporter-like_ATP-bd"/>
</dbReference>
<dbReference type="SUPFAM" id="SSF52540">
    <property type="entry name" value="P-loop containing nucleoside triphosphate hydrolases"/>
    <property type="match status" value="1"/>
</dbReference>
<protein>
    <submittedName>
        <fullName evidence="5">ATP-binding cassette domain-containing protein</fullName>
    </submittedName>
</protein>
<evidence type="ECO:0000256" key="2">
    <source>
        <dbReference type="ARBA" id="ARBA00022741"/>
    </source>
</evidence>
<keyword evidence="1" id="KW-0813">Transport</keyword>
<dbReference type="GO" id="GO:0140359">
    <property type="term" value="F:ABC-type transporter activity"/>
    <property type="evidence" value="ECO:0007669"/>
    <property type="project" value="UniProtKB-ARBA"/>
</dbReference>
<evidence type="ECO:0000313" key="6">
    <source>
        <dbReference type="Proteomes" id="UP000433788"/>
    </source>
</evidence>
<dbReference type="Pfam" id="PF00005">
    <property type="entry name" value="ABC_tran"/>
    <property type="match status" value="1"/>
</dbReference>
<comment type="caution">
    <text evidence="5">The sequence shown here is derived from an EMBL/GenBank/DDBJ whole genome shotgun (WGS) entry which is preliminary data.</text>
</comment>
<feature type="domain" description="ABC transporter" evidence="4">
    <location>
        <begin position="16"/>
        <end position="247"/>
    </location>
</feature>
<dbReference type="InterPro" id="IPR017871">
    <property type="entry name" value="ABC_transporter-like_CS"/>
</dbReference>